<accession>A0A2N6NQD9</accession>
<sequence>MALITAGQSEFSADHDEAKSPVSSFKRNAVAVTDAVTAPAAKRHCARGARHDQRGPYNAAPMSLDAAMRADCRRRLYVHPIAWTPYHLELLGVHFHKARPLRRQCMGNTQAGSDANDELARPAGFPWDVEDSLRAIECMAGNS</sequence>
<gene>
    <name evidence="2" type="ORF">BM221_004134</name>
</gene>
<evidence type="ECO:0000313" key="2">
    <source>
        <dbReference type="EMBL" id="PMB69490.1"/>
    </source>
</evidence>
<dbReference type="AlphaFoldDB" id="A0A2N6NQD9"/>
<feature type="region of interest" description="Disordered" evidence="1">
    <location>
        <begin position="1"/>
        <end position="24"/>
    </location>
</feature>
<proteinExistence type="predicted"/>
<comment type="caution">
    <text evidence="2">The sequence shown here is derived from an EMBL/GenBank/DDBJ whole genome shotgun (WGS) entry which is preliminary data.</text>
</comment>
<protein>
    <submittedName>
        <fullName evidence="2">Uncharacterized protein</fullName>
    </submittedName>
</protein>
<name>A0A2N6NQD9_BEABA</name>
<dbReference type="Proteomes" id="UP000235728">
    <property type="component" value="Unassembled WGS sequence"/>
</dbReference>
<reference evidence="2 3" key="1">
    <citation type="journal article" date="2016" name="Appl. Microbiol. Biotechnol.">
        <title>Characterization of T-DNA insertion mutants with decreased virulence in the entomopathogenic fungus Beauveria bassiana JEF-007.</title>
        <authorList>
            <person name="Kim S."/>
            <person name="Lee S.J."/>
            <person name="Nai Y.S."/>
            <person name="Yu J.S."/>
            <person name="Lee M.R."/>
            <person name="Yang Y.T."/>
            <person name="Kim J.S."/>
        </authorList>
    </citation>
    <scope>NUCLEOTIDE SEQUENCE [LARGE SCALE GENOMIC DNA]</scope>
    <source>
        <strain evidence="2 3">JEF-007</strain>
    </source>
</reference>
<dbReference type="EMBL" id="MRVG01000004">
    <property type="protein sequence ID" value="PMB69490.1"/>
    <property type="molecule type" value="Genomic_DNA"/>
</dbReference>
<feature type="compositionally biased region" description="Polar residues" evidence="1">
    <location>
        <begin position="1"/>
        <end position="11"/>
    </location>
</feature>
<evidence type="ECO:0000256" key="1">
    <source>
        <dbReference type="SAM" id="MobiDB-lite"/>
    </source>
</evidence>
<evidence type="ECO:0000313" key="3">
    <source>
        <dbReference type="Proteomes" id="UP000235728"/>
    </source>
</evidence>
<organism evidence="2 3">
    <name type="scientific">Beauveria bassiana</name>
    <name type="common">White muscardine disease fungus</name>
    <name type="synonym">Tritirachium shiotae</name>
    <dbReference type="NCBI Taxonomy" id="176275"/>
    <lineage>
        <taxon>Eukaryota</taxon>
        <taxon>Fungi</taxon>
        <taxon>Dikarya</taxon>
        <taxon>Ascomycota</taxon>
        <taxon>Pezizomycotina</taxon>
        <taxon>Sordariomycetes</taxon>
        <taxon>Hypocreomycetidae</taxon>
        <taxon>Hypocreales</taxon>
        <taxon>Cordycipitaceae</taxon>
        <taxon>Beauveria</taxon>
    </lineage>
</organism>